<organism evidence="3 4">
    <name type="scientific">Almyronema epifaneia S1</name>
    <dbReference type="NCBI Taxonomy" id="2991925"/>
    <lineage>
        <taxon>Bacteria</taxon>
        <taxon>Bacillati</taxon>
        <taxon>Cyanobacteriota</taxon>
        <taxon>Cyanophyceae</taxon>
        <taxon>Nodosilineales</taxon>
        <taxon>Nodosilineaceae</taxon>
        <taxon>Almyronema</taxon>
        <taxon>Almyronema epifaneia</taxon>
    </lineage>
</organism>
<dbReference type="SUPFAM" id="SSF52172">
    <property type="entry name" value="CheY-like"/>
    <property type="match status" value="1"/>
</dbReference>
<dbReference type="InterPro" id="IPR051015">
    <property type="entry name" value="EvgA-like"/>
</dbReference>
<sequence>MSDRPLQLMLIDDDPVFRLGLRIWLEHFPDFEVMAEVSTAEEALQRLGATAVEPSALPTDVDLVILDLGLGHHSPTQVAGLRLCQTLRSQFPHLPILVLSAHSEPILREAALQAGASEYGLRGLPVQQLVRLVRQTALGQNLATPAADNPAAPDLAPIPGPLTAVRISLRLSHLRQIEAAMTDAIAQHQAATSPLYRAVMAGRYRELRAAKWLINRLLATPRFTSSPEAAPPFAPEVSAPAATAIAPTPSATAIAPVTRPEGIVATSGDDISSFIFESVFRKLQTSLVNRSSTPLEIDILRPEKRRELLYIVLRQLETLLEDVRYSQLQPGQLVERRSQLLADWWAAAVTDFFGKYYTLQIAGTEQGVVPQLLEEKVTVQAEILDRIPLVPAFLDHLLFQSPLLVEGTLYPAASYQALTRSQQLLENCVLQVANSVVQPLLNRFADVETLKKNLYHPRLLSTREMTRFRNELAWRYRWNSYVSEPKAIFESQYVLLVLTERGIQTTTIYAPRSEELNQLSGVRYAVTLAIEARDAIAPRFRAVVSLVGNGLVYVLTEVVGRGIGLVGRGILQGIGNAWQDSRFKRQRGTSDK</sequence>
<keyword evidence="1" id="KW-0597">Phosphoprotein</keyword>
<dbReference type="Gene3D" id="3.40.50.2300">
    <property type="match status" value="1"/>
</dbReference>
<comment type="caution">
    <text evidence="3">The sequence shown here is derived from an EMBL/GenBank/DDBJ whole genome shotgun (WGS) entry which is preliminary data.</text>
</comment>
<evidence type="ECO:0000313" key="4">
    <source>
        <dbReference type="Proteomes" id="UP001600165"/>
    </source>
</evidence>
<name>A0ABW6IL70_9CYAN</name>
<dbReference type="PROSITE" id="PS50110">
    <property type="entry name" value="RESPONSE_REGULATORY"/>
    <property type="match status" value="1"/>
</dbReference>
<proteinExistence type="predicted"/>
<dbReference type="InterPro" id="IPR016837">
    <property type="entry name" value="Uncharacterised_Ycf55_cyanobac"/>
</dbReference>
<evidence type="ECO:0000313" key="3">
    <source>
        <dbReference type="EMBL" id="MFE4108310.1"/>
    </source>
</evidence>
<reference evidence="3 4" key="1">
    <citation type="submission" date="2024-10" db="EMBL/GenBank/DDBJ databases">
        <authorList>
            <person name="Ratan Roy A."/>
            <person name="Morales Sandoval P.H."/>
            <person name="De Los Santos Villalobos S."/>
            <person name="Chakraborty S."/>
            <person name="Mukherjee J."/>
        </authorList>
    </citation>
    <scope>NUCLEOTIDE SEQUENCE [LARGE SCALE GENOMIC DNA]</scope>
    <source>
        <strain evidence="3 4">S1</strain>
    </source>
</reference>
<dbReference type="PIRSF" id="PIRSF026434">
    <property type="entry name" value="RR_ycf55_prd"/>
    <property type="match status" value="1"/>
</dbReference>
<dbReference type="InterPro" id="IPR022552">
    <property type="entry name" value="UPF_Ycf55"/>
</dbReference>
<dbReference type="Proteomes" id="UP001600165">
    <property type="component" value="Unassembled WGS sequence"/>
</dbReference>
<protein>
    <submittedName>
        <fullName evidence="3">DUF3685 domain-containing protein</fullName>
    </submittedName>
</protein>
<evidence type="ECO:0000259" key="2">
    <source>
        <dbReference type="PROSITE" id="PS50110"/>
    </source>
</evidence>
<dbReference type="Pfam" id="PF00072">
    <property type="entry name" value="Response_reg"/>
    <property type="match status" value="1"/>
</dbReference>
<evidence type="ECO:0000256" key="1">
    <source>
        <dbReference type="PROSITE-ProRule" id="PRU00169"/>
    </source>
</evidence>
<dbReference type="EMBL" id="JBHZOL010000105">
    <property type="protein sequence ID" value="MFE4108310.1"/>
    <property type="molecule type" value="Genomic_DNA"/>
</dbReference>
<dbReference type="RefSeq" id="WP_377967902.1">
    <property type="nucleotide sequence ID" value="NZ_JBHZOL010000105.1"/>
</dbReference>
<feature type="modified residue" description="4-aspartylphosphate" evidence="1">
    <location>
        <position position="67"/>
    </location>
</feature>
<feature type="domain" description="Response regulatory" evidence="2">
    <location>
        <begin position="7"/>
        <end position="137"/>
    </location>
</feature>
<dbReference type="PANTHER" id="PTHR45566:SF1">
    <property type="entry name" value="HTH-TYPE TRANSCRIPTIONAL REGULATOR YHJB-RELATED"/>
    <property type="match status" value="1"/>
</dbReference>
<gene>
    <name evidence="3" type="ORF">ACFVKH_18665</name>
</gene>
<dbReference type="Pfam" id="PF12452">
    <property type="entry name" value="DUF3685"/>
    <property type="match status" value="1"/>
</dbReference>
<dbReference type="PANTHER" id="PTHR45566">
    <property type="entry name" value="HTH-TYPE TRANSCRIPTIONAL REGULATOR YHJB-RELATED"/>
    <property type="match status" value="1"/>
</dbReference>
<dbReference type="SMART" id="SM00448">
    <property type="entry name" value="REC"/>
    <property type="match status" value="1"/>
</dbReference>
<dbReference type="CDD" id="cd17535">
    <property type="entry name" value="REC_NarL-like"/>
    <property type="match status" value="1"/>
</dbReference>
<dbReference type="InterPro" id="IPR058245">
    <property type="entry name" value="NreC/VraR/RcsB-like_REC"/>
</dbReference>
<keyword evidence="4" id="KW-1185">Reference proteome</keyword>
<dbReference type="InterPro" id="IPR011006">
    <property type="entry name" value="CheY-like_superfamily"/>
</dbReference>
<accession>A0ABW6IL70</accession>
<dbReference type="InterPro" id="IPR001789">
    <property type="entry name" value="Sig_transdc_resp-reg_receiver"/>
</dbReference>